<dbReference type="EMBL" id="LSBA01000005">
    <property type="protein sequence ID" value="KXZ22364.1"/>
    <property type="molecule type" value="Genomic_DNA"/>
</dbReference>
<evidence type="ECO:0000313" key="2">
    <source>
        <dbReference type="Proteomes" id="UP000075430"/>
    </source>
</evidence>
<organism evidence="1 2">
    <name type="scientific">Bacillus nakamurai</name>
    <dbReference type="NCBI Taxonomy" id="1793963"/>
    <lineage>
        <taxon>Bacteria</taxon>
        <taxon>Bacillati</taxon>
        <taxon>Bacillota</taxon>
        <taxon>Bacilli</taxon>
        <taxon>Bacillales</taxon>
        <taxon>Bacillaceae</taxon>
        <taxon>Bacillus</taxon>
    </lineage>
</organism>
<reference evidence="2" key="1">
    <citation type="submission" date="2016-02" db="EMBL/GenBank/DDBJ databases">
        <authorList>
            <person name="Dunlap C."/>
        </authorList>
    </citation>
    <scope>NUCLEOTIDE SEQUENCE [LARGE SCALE GENOMIC DNA]</scope>
    <source>
        <strain evidence="2">NRRL B-41092</strain>
    </source>
</reference>
<dbReference type="Pfam" id="PF26333">
    <property type="entry name" value="YopJ_bacilli"/>
    <property type="match status" value="1"/>
</dbReference>
<keyword evidence="2" id="KW-1185">Reference proteome</keyword>
<comment type="caution">
    <text evidence="1">The sequence shown here is derived from an EMBL/GenBank/DDBJ whole genome shotgun (WGS) entry which is preliminary data.</text>
</comment>
<name>A0A150FB53_9BACI</name>
<dbReference type="InterPro" id="IPR059077">
    <property type="entry name" value="YopJ"/>
</dbReference>
<gene>
    <name evidence="1" type="ORF">AXI58_10260</name>
</gene>
<dbReference type="Proteomes" id="UP000075430">
    <property type="component" value="Unassembled WGS sequence"/>
</dbReference>
<proteinExistence type="predicted"/>
<sequence length="138" mass="16208">MKQVYLHIRWEDLHGEIGVDSFNLLRLIYLNLSEQELIEAIKALIFIEREDIAAKFDIHLSENSPVFNERQYVVYKGIAGEINYRDMLISLASTLEMSNTLDHVQNIMSLAKCLRSFDREIFDRFAKDIAEEVYYSLK</sequence>
<protein>
    <submittedName>
        <fullName evidence="1">Uncharacterized protein</fullName>
    </submittedName>
</protein>
<accession>A0A150FB53</accession>
<dbReference type="STRING" id="1793963.AXI58_10260"/>
<dbReference type="OrthoDB" id="2899070at2"/>
<dbReference type="RefSeq" id="WP_061520707.1">
    <property type="nucleotide sequence ID" value="NZ_JARLZY010000019.1"/>
</dbReference>
<evidence type="ECO:0000313" key="1">
    <source>
        <dbReference type="EMBL" id="KXZ22364.1"/>
    </source>
</evidence>
<dbReference type="AlphaFoldDB" id="A0A150FB53"/>